<protein>
    <submittedName>
        <fullName evidence="1">Uncharacterized protein</fullName>
    </submittedName>
</protein>
<reference evidence="1" key="1">
    <citation type="journal article" date="2020" name="Nature">
        <title>Giant virus diversity and host interactions through global metagenomics.</title>
        <authorList>
            <person name="Schulz F."/>
            <person name="Roux S."/>
            <person name="Paez-Espino D."/>
            <person name="Jungbluth S."/>
            <person name="Walsh D.A."/>
            <person name="Denef V.J."/>
            <person name="McMahon K.D."/>
            <person name="Konstantinidis K.T."/>
            <person name="Eloe-Fadrosh E.A."/>
            <person name="Kyrpides N.C."/>
            <person name="Woyke T."/>
        </authorList>
    </citation>
    <scope>NUCLEOTIDE SEQUENCE</scope>
    <source>
        <strain evidence="1">GVMAG-M-3300025874-2</strain>
    </source>
</reference>
<accession>A0A6C0JDB7</accession>
<organism evidence="1">
    <name type="scientific">viral metagenome</name>
    <dbReference type="NCBI Taxonomy" id="1070528"/>
    <lineage>
        <taxon>unclassified sequences</taxon>
        <taxon>metagenomes</taxon>
        <taxon>organismal metagenomes</taxon>
    </lineage>
</organism>
<proteinExistence type="predicted"/>
<name>A0A6C0JDB7_9ZZZZ</name>
<evidence type="ECO:0000313" key="1">
    <source>
        <dbReference type="EMBL" id="QHU01634.1"/>
    </source>
</evidence>
<sequence>MSHHLPIIFNNIVPLGNMTNSKAIIKKVMDMSHCQHTDYVDAIIAAHKLYTKHPNSIDLINNILKKVPNIPITEYNNVKLHYQNNSPIYDIISQFSISTLAYYGI</sequence>
<dbReference type="EMBL" id="MN740346">
    <property type="protein sequence ID" value="QHU01634.1"/>
    <property type="molecule type" value="Genomic_DNA"/>
</dbReference>
<dbReference type="AlphaFoldDB" id="A0A6C0JDB7"/>